<name>A0A9D0ZWI2_9FIRM</name>
<evidence type="ECO:0000256" key="1">
    <source>
        <dbReference type="ARBA" id="ARBA00004141"/>
    </source>
</evidence>
<keyword evidence="2 5" id="KW-0812">Transmembrane</keyword>
<dbReference type="GO" id="GO:0016020">
    <property type="term" value="C:membrane"/>
    <property type="evidence" value="ECO:0007669"/>
    <property type="project" value="UniProtKB-SubCell"/>
</dbReference>
<reference evidence="7" key="1">
    <citation type="submission" date="2020-10" db="EMBL/GenBank/DDBJ databases">
        <authorList>
            <person name="Gilroy R."/>
        </authorList>
    </citation>
    <scope>NUCLEOTIDE SEQUENCE</scope>
    <source>
        <strain evidence="7">ChiSjej3B21-11622</strain>
    </source>
</reference>
<evidence type="ECO:0000259" key="6">
    <source>
        <dbReference type="Pfam" id="PF12698"/>
    </source>
</evidence>
<feature type="transmembrane region" description="Helical" evidence="5">
    <location>
        <begin position="231"/>
        <end position="256"/>
    </location>
</feature>
<dbReference type="AlphaFoldDB" id="A0A9D0ZWI2"/>
<accession>A0A9D0ZWI2</accession>
<feature type="transmembrane region" description="Helical" evidence="5">
    <location>
        <begin position="305"/>
        <end position="323"/>
    </location>
</feature>
<dbReference type="InterPro" id="IPR013525">
    <property type="entry name" value="ABC2_TM"/>
</dbReference>
<evidence type="ECO:0000313" key="8">
    <source>
        <dbReference type="Proteomes" id="UP000886886"/>
    </source>
</evidence>
<feature type="domain" description="ABC-2 type transporter transmembrane" evidence="6">
    <location>
        <begin position="16"/>
        <end position="379"/>
    </location>
</feature>
<dbReference type="Proteomes" id="UP000886886">
    <property type="component" value="Unassembled WGS sequence"/>
</dbReference>
<evidence type="ECO:0000313" key="7">
    <source>
        <dbReference type="EMBL" id="HIQ96135.1"/>
    </source>
</evidence>
<dbReference type="GO" id="GO:0140359">
    <property type="term" value="F:ABC-type transporter activity"/>
    <property type="evidence" value="ECO:0007669"/>
    <property type="project" value="InterPro"/>
</dbReference>
<dbReference type="Pfam" id="PF12698">
    <property type="entry name" value="ABC2_membrane_3"/>
    <property type="match status" value="1"/>
</dbReference>
<organism evidence="7 8">
    <name type="scientific">Candidatus Limivivens merdigallinarum</name>
    <dbReference type="NCBI Taxonomy" id="2840859"/>
    <lineage>
        <taxon>Bacteria</taxon>
        <taxon>Bacillati</taxon>
        <taxon>Bacillota</taxon>
        <taxon>Clostridia</taxon>
        <taxon>Lachnospirales</taxon>
        <taxon>Lachnospiraceae</taxon>
        <taxon>Lachnospiraceae incertae sedis</taxon>
        <taxon>Candidatus Limivivens</taxon>
    </lineage>
</organism>
<gene>
    <name evidence="7" type="ORF">IAB26_06205</name>
</gene>
<evidence type="ECO:0000256" key="5">
    <source>
        <dbReference type="SAM" id="Phobius"/>
    </source>
</evidence>
<protein>
    <submittedName>
        <fullName evidence="7">ABC transporter permease</fullName>
    </submittedName>
</protein>
<dbReference type="EMBL" id="DVFT01000092">
    <property type="protein sequence ID" value="HIQ96135.1"/>
    <property type="molecule type" value="Genomic_DNA"/>
</dbReference>
<evidence type="ECO:0000256" key="3">
    <source>
        <dbReference type="ARBA" id="ARBA00022989"/>
    </source>
</evidence>
<feature type="transmembrane region" description="Helical" evidence="5">
    <location>
        <begin position="360"/>
        <end position="381"/>
    </location>
</feature>
<comment type="subcellular location">
    <subcellularLocation>
        <location evidence="1">Membrane</location>
        <topology evidence="1">Multi-pass membrane protein</topology>
    </subcellularLocation>
</comment>
<reference evidence="7" key="2">
    <citation type="journal article" date="2021" name="PeerJ">
        <title>Extensive microbial diversity within the chicken gut microbiome revealed by metagenomics and culture.</title>
        <authorList>
            <person name="Gilroy R."/>
            <person name="Ravi A."/>
            <person name="Getino M."/>
            <person name="Pursley I."/>
            <person name="Horton D.L."/>
            <person name="Alikhan N.F."/>
            <person name="Baker D."/>
            <person name="Gharbi K."/>
            <person name="Hall N."/>
            <person name="Watson M."/>
            <person name="Adriaenssens E.M."/>
            <person name="Foster-Nyarko E."/>
            <person name="Jarju S."/>
            <person name="Secka A."/>
            <person name="Antonio M."/>
            <person name="Oren A."/>
            <person name="Chaudhuri R.R."/>
            <person name="La Ragione R."/>
            <person name="Hildebrand F."/>
            <person name="Pallen M.J."/>
        </authorList>
    </citation>
    <scope>NUCLEOTIDE SEQUENCE</scope>
    <source>
        <strain evidence="7">ChiSjej3B21-11622</strain>
    </source>
</reference>
<comment type="caution">
    <text evidence="7">The sequence shown here is derived from an EMBL/GenBank/DDBJ whole genome shotgun (WGS) entry which is preliminary data.</text>
</comment>
<keyword evidence="3 5" id="KW-1133">Transmembrane helix</keyword>
<keyword evidence="4 5" id="KW-0472">Membrane</keyword>
<evidence type="ECO:0000256" key="2">
    <source>
        <dbReference type="ARBA" id="ARBA00022692"/>
    </source>
</evidence>
<proteinExistence type="predicted"/>
<feature type="transmembrane region" description="Helical" evidence="5">
    <location>
        <begin position="187"/>
        <end position="210"/>
    </location>
</feature>
<feature type="transmembrane region" description="Helical" evidence="5">
    <location>
        <begin position="268"/>
        <end position="293"/>
    </location>
</feature>
<sequence length="401" mass="44607">MNIFKTCFLITRRLAFSLVLYFFIFAVMAVITTMANGDTVPTDFAACRPEVTVLAPDSSDPLTEGFLTFLSGNCTLVSLPDDETETLQDAIFFHETDLIVFIPEGFSRSPSSEKLQTASYPGSFESYYGKILINRYWNTVTRLLSQFPEASQEEIREMALSSLSVSAKVVTERFDAPSPLPSVYRSFGYILAYILMAHLLMCISNVLLCFQAPAVTMRTLASPTKPWKRRLPLILYSLALAVVSWIFFSVLGLVIYRPLAEGGDFRLVLIGLLNILVFALVAASLALLVSVLIKTSVSQEIACNLISLGFCFLGGVFVPQSMLSESLLFFSRFTPTYWYVRVWDEIFAIPDFSASALSPILSHLLLELGFAAVLFLMSLAAEKIKSRRREAFGESVTTYLP</sequence>
<evidence type="ECO:0000256" key="4">
    <source>
        <dbReference type="ARBA" id="ARBA00023136"/>
    </source>
</evidence>